<proteinExistence type="predicted"/>
<accession>A0A645HV39</accession>
<organism evidence="1">
    <name type="scientific">bioreactor metagenome</name>
    <dbReference type="NCBI Taxonomy" id="1076179"/>
    <lineage>
        <taxon>unclassified sequences</taxon>
        <taxon>metagenomes</taxon>
        <taxon>ecological metagenomes</taxon>
    </lineage>
</organism>
<reference evidence="1" key="1">
    <citation type="submission" date="2019-08" db="EMBL/GenBank/DDBJ databases">
        <authorList>
            <person name="Kucharzyk K."/>
            <person name="Murdoch R.W."/>
            <person name="Higgins S."/>
            <person name="Loffler F."/>
        </authorList>
    </citation>
    <scope>NUCLEOTIDE SEQUENCE</scope>
</reference>
<name>A0A645HV39_9ZZZZ</name>
<gene>
    <name evidence="1" type="ORF">SDC9_190479</name>
</gene>
<sequence length="71" mass="7729">MAIFLKKAETLGSQALKYSKKVMKTAKLLDLAAFIKNVANKVSAASAAFQAFWPEDKTLPQGELTSPEDIN</sequence>
<dbReference type="EMBL" id="VSSQ01100975">
    <property type="protein sequence ID" value="MPN42921.1"/>
    <property type="molecule type" value="Genomic_DNA"/>
</dbReference>
<comment type="caution">
    <text evidence="1">The sequence shown here is derived from an EMBL/GenBank/DDBJ whole genome shotgun (WGS) entry which is preliminary data.</text>
</comment>
<protein>
    <submittedName>
        <fullName evidence="1">Uncharacterized protein</fullName>
    </submittedName>
</protein>
<dbReference type="AlphaFoldDB" id="A0A645HV39"/>
<evidence type="ECO:0000313" key="1">
    <source>
        <dbReference type="EMBL" id="MPN42921.1"/>
    </source>
</evidence>